<sequence length="79" mass="8913">MRLLFKAMHLCSDTYSKEWCQVFQDAERTGIPQVTVRPKTITESVDIRELDLGKDASISQLIAVSTNGIAVIKPRHARK</sequence>
<dbReference type="Proteomes" id="UP001163321">
    <property type="component" value="Chromosome 6"/>
</dbReference>
<reference evidence="1 2" key="1">
    <citation type="journal article" date="2022" name="bioRxiv">
        <title>The genome of the oomycete Peronosclerospora sorghi, a cosmopolitan pathogen of maize and sorghum, is inflated with dispersed pseudogenes.</title>
        <authorList>
            <person name="Fletcher K."/>
            <person name="Martin F."/>
            <person name="Isakeit T."/>
            <person name="Cavanaugh K."/>
            <person name="Magill C."/>
            <person name="Michelmore R."/>
        </authorList>
    </citation>
    <scope>NUCLEOTIDE SEQUENCE [LARGE SCALE GENOMIC DNA]</scope>
    <source>
        <strain evidence="1">P6</strain>
    </source>
</reference>
<evidence type="ECO:0000313" key="2">
    <source>
        <dbReference type="Proteomes" id="UP001163321"/>
    </source>
</evidence>
<keyword evidence="2" id="KW-1185">Reference proteome</keyword>
<name>A0ACC0VW79_9STRA</name>
<gene>
    <name evidence="1" type="ORF">PsorP6_009931</name>
</gene>
<organism evidence="1 2">
    <name type="scientific">Peronosclerospora sorghi</name>
    <dbReference type="NCBI Taxonomy" id="230839"/>
    <lineage>
        <taxon>Eukaryota</taxon>
        <taxon>Sar</taxon>
        <taxon>Stramenopiles</taxon>
        <taxon>Oomycota</taxon>
        <taxon>Peronosporomycetes</taxon>
        <taxon>Peronosporales</taxon>
        <taxon>Peronosporaceae</taxon>
        <taxon>Peronosclerospora</taxon>
    </lineage>
</organism>
<accession>A0ACC0VW79</accession>
<dbReference type="EMBL" id="CM047585">
    <property type="protein sequence ID" value="KAI9909991.1"/>
    <property type="molecule type" value="Genomic_DNA"/>
</dbReference>
<protein>
    <submittedName>
        <fullName evidence="1">Uncharacterized protein</fullName>
    </submittedName>
</protein>
<proteinExistence type="predicted"/>
<evidence type="ECO:0000313" key="1">
    <source>
        <dbReference type="EMBL" id="KAI9909991.1"/>
    </source>
</evidence>
<comment type="caution">
    <text evidence="1">The sequence shown here is derived from an EMBL/GenBank/DDBJ whole genome shotgun (WGS) entry which is preliminary data.</text>
</comment>